<dbReference type="InterPro" id="IPR029063">
    <property type="entry name" value="SAM-dependent_MTases_sf"/>
</dbReference>
<dbReference type="SUPFAM" id="SSF53335">
    <property type="entry name" value="S-adenosyl-L-methionine-dependent methyltransferases"/>
    <property type="match status" value="1"/>
</dbReference>
<dbReference type="Pfam" id="PF22013">
    <property type="entry name" value="PG_1098_Fer"/>
    <property type="match status" value="1"/>
</dbReference>
<keyword evidence="3" id="KW-0489">Methyltransferase</keyword>
<dbReference type="Gene3D" id="1.10.10.1110">
    <property type="entry name" value="Methyltransferase PG1098, N-terminal domain"/>
    <property type="match status" value="1"/>
</dbReference>
<accession>A0A6L9EC57</accession>
<dbReference type="InterPro" id="IPR054168">
    <property type="entry name" value="PG_1098_Fer"/>
</dbReference>
<dbReference type="Pfam" id="PF18096">
    <property type="entry name" value="Thump_like"/>
    <property type="match status" value="1"/>
</dbReference>
<gene>
    <name evidence="3" type="ORF">GTQ38_10005</name>
</gene>
<keyword evidence="4" id="KW-1185">Reference proteome</keyword>
<dbReference type="Proteomes" id="UP000475249">
    <property type="component" value="Unassembled WGS sequence"/>
</dbReference>
<keyword evidence="3" id="KW-0808">Transferase</keyword>
<protein>
    <submittedName>
        <fullName evidence="3">Class I SAM-dependent methyltransferase</fullName>
    </submittedName>
</protein>
<dbReference type="GO" id="GO:0008168">
    <property type="term" value="F:methyltransferase activity"/>
    <property type="evidence" value="ECO:0007669"/>
    <property type="project" value="UniProtKB-KW"/>
</dbReference>
<sequence length="393" mass="44430">MNKEILNTGVQDFIAKNLNTDILSVLLKKPLFEGISQKELAQQIEGRKKSQNKLPVWFNTPGVYYPTRLQLEQTSSQLTAEYKSRIPNGNSLIDLTGGFGVDSYFFSLKISEVEHCEINPDLSEIAAHNFGVLGAKNIKTRPADGLEYLRNSKRTFDWIFLDPARRDELKGKVFLLSDCLPDVTQHLDFLMEVSENVLIKTSPLLDITAGLRELGNVREIHVVAVENELRELLWVIQKGFVAEPLIKTVNLKKSAEELFGFRISAEKSASSTYSEPSGFLYEPNAAILKAGAFKTIGVQYGLNKLHEHSHLYTADQLITFPGRRFRVKKVLPYNKKQIRALKLSKANISTRNFPETVASLRKKLRIRDGGEHYVFFTTIMQGKLAVLLCERVS</sequence>
<dbReference type="AlphaFoldDB" id="A0A6L9EC57"/>
<comment type="caution">
    <text evidence="3">The sequence shown here is derived from an EMBL/GenBank/DDBJ whole genome shotgun (WGS) entry which is preliminary data.</text>
</comment>
<name>A0A6L9EC57_9FLAO</name>
<dbReference type="GO" id="GO:0032259">
    <property type="term" value="P:methylation"/>
    <property type="evidence" value="ECO:0007669"/>
    <property type="project" value="UniProtKB-KW"/>
</dbReference>
<dbReference type="CDD" id="cd02440">
    <property type="entry name" value="AdoMet_MTases"/>
    <property type="match status" value="1"/>
</dbReference>
<evidence type="ECO:0000313" key="3">
    <source>
        <dbReference type="EMBL" id="NAS12334.1"/>
    </source>
</evidence>
<feature type="domain" description="THUMP-like" evidence="1">
    <location>
        <begin position="322"/>
        <end position="391"/>
    </location>
</feature>
<evidence type="ECO:0000259" key="2">
    <source>
        <dbReference type="Pfam" id="PF22013"/>
    </source>
</evidence>
<evidence type="ECO:0000313" key="4">
    <source>
        <dbReference type="Proteomes" id="UP000475249"/>
    </source>
</evidence>
<reference evidence="3 4" key="1">
    <citation type="submission" date="2020-01" db="EMBL/GenBank/DDBJ databases">
        <title>Bacteria diversity of Porities sp.</title>
        <authorList>
            <person name="Wang G."/>
        </authorList>
    </citation>
    <scope>NUCLEOTIDE SEQUENCE [LARGE SCALE GENOMIC DNA]</scope>
    <source>
        <strain evidence="3 4">R33</strain>
    </source>
</reference>
<dbReference type="EMBL" id="WXYO01000004">
    <property type="protein sequence ID" value="NAS12334.1"/>
    <property type="molecule type" value="Genomic_DNA"/>
</dbReference>
<proteinExistence type="predicted"/>
<organism evidence="3 4">
    <name type="scientific">Poritiphilus flavus</name>
    <dbReference type="NCBI Taxonomy" id="2697053"/>
    <lineage>
        <taxon>Bacteria</taxon>
        <taxon>Pseudomonadati</taxon>
        <taxon>Bacteroidota</taxon>
        <taxon>Flavobacteriia</taxon>
        <taxon>Flavobacteriales</taxon>
        <taxon>Flavobacteriaceae</taxon>
        <taxon>Poritiphilus</taxon>
    </lineage>
</organism>
<feature type="domain" description="PG-1098 ferredoxin-like" evidence="2">
    <location>
        <begin position="279"/>
        <end position="321"/>
    </location>
</feature>
<evidence type="ECO:0000259" key="1">
    <source>
        <dbReference type="Pfam" id="PF18096"/>
    </source>
</evidence>
<dbReference type="InterPro" id="IPR041497">
    <property type="entry name" value="Thump-like"/>
</dbReference>
<dbReference type="Gene3D" id="3.40.50.150">
    <property type="entry name" value="Vaccinia Virus protein VP39"/>
    <property type="match status" value="1"/>
</dbReference>